<dbReference type="STRING" id="1776334.APZ16_05015"/>
<comment type="similarity">
    <text evidence="3">Belongs to the eIF-6 family.</text>
</comment>
<keyword evidence="1 3" id="KW-0396">Initiation factor</keyword>
<gene>
    <name evidence="3" type="primary">eif6</name>
    <name evidence="4" type="ORF">APZ16_05015</name>
</gene>
<dbReference type="GO" id="GO:0042256">
    <property type="term" value="P:cytosolic ribosome assembly"/>
    <property type="evidence" value="ECO:0007669"/>
    <property type="project" value="InterPro"/>
</dbReference>
<dbReference type="Proteomes" id="UP000074294">
    <property type="component" value="Unassembled WGS sequence"/>
</dbReference>
<keyword evidence="2 3" id="KW-0648">Protein biosynthesis</keyword>
<protein>
    <recommendedName>
        <fullName evidence="3">Translation initiation factor 6</fullName>
        <shortName evidence="3">aIF-6</shortName>
    </recommendedName>
</protein>
<accession>A0A147JVJ6</accession>
<reference evidence="4 5" key="1">
    <citation type="journal article" date="2016" name="Nat. Microbiol.">
        <title>Genomic inference of the metabolism of cosmopolitan subsurface Archaea, Hadesarchaea.</title>
        <authorList>
            <person name="Baker B.J."/>
            <person name="Saw J.H."/>
            <person name="Lind A.E."/>
            <person name="Lazar C.S."/>
            <person name="Hinrichs K.-U."/>
            <person name="Teske A.P."/>
            <person name="Ettema T.J."/>
        </authorList>
    </citation>
    <scope>NUCLEOTIDE SEQUENCE [LARGE SCALE GENOMIC DNA]</scope>
</reference>
<name>A0A147JVJ6_HADYE</name>
<evidence type="ECO:0000313" key="5">
    <source>
        <dbReference type="Proteomes" id="UP000074294"/>
    </source>
</evidence>
<evidence type="ECO:0000256" key="2">
    <source>
        <dbReference type="ARBA" id="ARBA00022917"/>
    </source>
</evidence>
<dbReference type="NCBIfam" id="TIGR00323">
    <property type="entry name" value="eIF-6"/>
    <property type="match status" value="1"/>
</dbReference>
<dbReference type="Pfam" id="PF01912">
    <property type="entry name" value="eIF-6"/>
    <property type="match status" value="1"/>
</dbReference>
<dbReference type="SUPFAM" id="SSF55909">
    <property type="entry name" value="Pentein"/>
    <property type="match status" value="1"/>
</dbReference>
<dbReference type="PANTHER" id="PTHR10784">
    <property type="entry name" value="TRANSLATION INITIATION FACTOR 6"/>
    <property type="match status" value="1"/>
</dbReference>
<comment type="function">
    <text evidence="3">Binds to the 50S ribosomal subunit and prevents its association with the 30S ribosomal subunit to form the 70S initiation complex.</text>
</comment>
<evidence type="ECO:0000313" key="4">
    <source>
        <dbReference type="EMBL" id="KUO40546.1"/>
    </source>
</evidence>
<dbReference type="Gene3D" id="3.75.10.10">
    <property type="entry name" value="L-arginine/glycine Amidinotransferase, Chain A"/>
    <property type="match status" value="1"/>
</dbReference>
<dbReference type="SMART" id="SM00654">
    <property type="entry name" value="eIF6"/>
    <property type="match status" value="1"/>
</dbReference>
<dbReference type="EMBL" id="LQMQ01000039">
    <property type="protein sequence ID" value="KUO40546.1"/>
    <property type="molecule type" value="Genomic_DNA"/>
</dbReference>
<dbReference type="GO" id="GO:0043022">
    <property type="term" value="F:ribosome binding"/>
    <property type="evidence" value="ECO:0007669"/>
    <property type="project" value="InterPro"/>
</dbReference>
<comment type="caution">
    <text evidence="4">The sequence shown here is derived from an EMBL/GenBank/DDBJ whole genome shotgun (WGS) entry which is preliminary data.</text>
</comment>
<proteinExistence type="inferred from homology"/>
<organism evidence="4 5">
    <name type="scientific">Hadarchaeum yellowstonense</name>
    <dbReference type="NCBI Taxonomy" id="1776334"/>
    <lineage>
        <taxon>Archaea</taxon>
        <taxon>Methanobacteriati</taxon>
        <taxon>Candidatus Hadarchaeota</taxon>
        <taxon>Candidatus Hadarchaeia</taxon>
        <taxon>Candidatus Hadarchaeales</taxon>
        <taxon>Candidatus Hadarchaeaceae</taxon>
        <taxon>Candidatus Hadarchaeum</taxon>
    </lineage>
</organism>
<dbReference type="GO" id="GO:0003743">
    <property type="term" value="F:translation initiation factor activity"/>
    <property type="evidence" value="ECO:0007669"/>
    <property type="project" value="UniProtKB-UniRule"/>
</dbReference>
<sequence length="220" mass="22936">MAIIRMAFNRNPYLGAYSLCTDKIALLPSIFHFKDREVEAALGVPVVRTDVDRSPLIGVLVAGNSNGLICSELFEMGCGEGSVKPDVAVTQIPGKFNAFGNVFLVNDYGAIANPDLPEETLRLVSRKLRVPVVRGTIAGIKNVGAVGVATNRGALVHPDVTAAEVKLIEKTLGVPVEVGTACGGVKFVGLCMAANSNGAIVGMTTTGPELGRVESALGFI</sequence>
<dbReference type="AlphaFoldDB" id="A0A147JVJ6"/>
<evidence type="ECO:0000256" key="3">
    <source>
        <dbReference type="HAMAP-Rule" id="MF_00032"/>
    </source>
</evidence>
<dbReference type="InterPro" id="IPR002769">
    <property type="entry name" value="eIF6"/>
</dbReference>
<dbReference type="HAMAP" id="MF_00032">
    <property type="entry name" value="eIF_6"/>
    <property type="match status" value="1"/>
</dbReference>
<evidence type="ECO:0000256" key="1">
    <source>
        <dbReference type="ARBA" id="ARBA00022540"/>
    </source>
</evidence>